<dbReference type="AlphaFoldDB" id="A0A135HUL6"/>
<proteinExistence type="predicted"/>
<keyword evidence="1" id="KW-1133">Transmembrane helix</keyword>
<reference evidence="2 3" key="1">
    <citation type="submission" date="2015-11" db="EMBL/GenBank/DDBJ databases">
        <title>Draft genome sequence of Paramesorhizobium deserti A-3-E, a strain highly resistant to diverse beta-lactam antibiotics.</title>
        <authorList>
            <person name="Lv R."/>
            <person name="Yang X."/>
            <person name="Fang N."/>
            <person name="Guo J."/>
            <person name="Luo X."/>
            <person name="Peng F."/>
            <person name="Yang R."/>
            <person name="Cui Y."/>
            <person name="Fang C."/>
            <person name="Song Y."/>
        </authorList>
    </citation>
    <scope>NUCLEOTIDE SEQUENCE [LARGE SCALE GENOMIC DNA]</scope>
    <source>
        <strain evidence="2 3">A-3-E</strain>
    </source>
</reference>
<dbReference type="Proteomes" id="UP000070107">
    <property type="component" value="Unassembled WGS sequence"/>
</dbReference>
<dbReference type="STRING" id="1494590.ATN84_12815"/>
<accession>A0A135HUL6</accession>
<evidence type="ECO:0000313" key="2">
    <source>
        <dbReference type="EMBL" id="KXF76886.1"/>
    </source>
</evidence>
<keyword evidence="1" id="KW-0472">Membrane</keyword>
<feature type="transmembrane region" description="Helical" evidence="1">
    <location>
        <begin position="21"/>
        <end position="39"/>
    </location>
</feature>
<comment type="caution">
    <text evidence="2">The sequence shown here is derived from an EMBL/GenBank/DDBJ whole genome shotgun (WGS) entry which is preliminary data.</text>
</comment>
<keyword evidence="1" id="KW-0812">Transmembrane</keyword>
<organism evidence="2 3">
    <name type="scientific">Paramesorhizobium deserti</name>
    <dbReference type="NCBI Taxonomy" id="1494590"/>
    <lineage>
        <taxon>Bacteria</taxon>
        <taxon>Pseudomonadati</taxon>
        <taxon>Pseudomonadota</taxon>
        <taxon>Alphaproteobacteria</taxon>
        <taxon>Hyphomicrobiales</taxon>
        <taxon>Phyllobacteriaceae</taxon>
        <taxon>Paramesorhizobium</taxon>
    </lineage>
</organism>
<gene>
    <name evidence="2" type="ORF">ATN84_12815</name>
</gene>
<dbReference type="EMBL" id="LNTU01000023">
    <property type="protein sequence ID" value="KXF76886.1"/>
    <property type="molecule type" value="Genomic_DNA"/>
</dbReference>
<protein>
    <submittedName>
        <fullName evidence="2">Uncharacterized protein</fullName>
    </submittedName>
</protein>
<evidence type="ECO:0000256" key="1">
    <source>
        <dbReference type="SAM" id="Phobius"/>
    </source>
</evidence>
<evidence type="ECO:0000313" key="3">
    <source>
        <dbReference type="Proteomes" id="UP000070107"/>
    </source>
</evidence>
<sequence length="142" mass="14775">MIEAMHLTSDANQEKRGVTQLFACVLWVAAFLFAFHWTLPDETDGEDILAVAATNPGDVRSAAPAREHSTPVQNPMRAAALEALHLKATPLRHDGGPDPALLPALFEFGMRIAGSAIVNTGMAGPAGATGHAFAARAPPAAA</sequence>
<name>A0A135HUL6_9HYPH</name>
<keyword evidence="3" id="KW-1185">Reference proteome</keyword>